<dbReference type="InterPro" id="IPR001509">
    <property type="entry name" value="Epimerase_deHydtase"/>
</dbReference>
<evidence type="ECO:0000313" key="2">
    <source>
        <dbReference type="EMBL" id="MZL70650.1"/>
    </source>
</evidence>
<proteinExistence type="predicted"/>
<reference evidence="2 5" key="3">
    <citation type="journal article" date="2019" name="Nat. Med.">
        <title>A library of human gut bacterial isolates paired with longitudinal multiomics data enables mechanistic microbiome research.</title>
        <authorList>
            <person name="Poyet M."/>
            <person name="Groussin M."/>
            <person name="Gibbons S.M."/>
            <person name="Avila-Pacheco J."/>
            <person name="Jiang X."/>
            <person name="Kearney S.M."/>
            <person name="Perrotta A.R."/>
            <person name="Berdy B."/>
            <person name="Zhao S."/>
            <person name="Lieberman T.D."/>
            <person name="Swanson P.K."/>
            <person name="Smith M."/>
            <person name="Roesemann S."/>
            <person name="Alexander J.E."/>
            <person name="Rich S.A."/>
            <person name="Livny J."/>
            <person name="Vlamakis H."/>
            <person name="Clish C."/>
            <person name="Bullock K."/>
            <person name="Deik A."/>
            <person name="Scott J."/>
            <person name="Pierce K.A."/>
            <person name="Xavier R.J."/>
            <person name="Alm E.J."/>
        </authorList>
    </citation>
    <scope>NUCLEOTIDE SEQUENCE [LARGE SCALE GENOMIC DNA]</scope>
    <source>
        <strain evidence="2 5">BIOML-A2</strain>
    </source>
</reference>
<dbReference type="Proteomes" id="UP000474718">
    <property type="component" value="Unassembled WGS sequence"/>
</dbReference>
<dbReference type="Gene3D" id="3.40.50.720">
    <property type="entry name" value="NAD(P)-binding Rossmann-like Domain"/>
    <property type="match status" value="1"/>
</dbReference>
<organism evidence="3 4">
    <name type="scientific">Bittarella massiliensis</name>
    <name type="common">ex Durand et al. 2017</name>
    <dbReference type="NCBI Taxonomy" id="1720313"/>
    <lineage>
        <taxon>Bacteria</taxon>
        <taxon>Bacillati</taxon>
        <taxon>Bacillota</taxon>
        <taxon>Clostridia</taxon>
        <taxon>Eubacteriales</taxon>
        <taxon>Oscillospiraceae</taxon>
        <taxon>Bittarella (ex Durand et al. 2017)</taxon>
    </lineage>
</organism>
<reference evidence="4" key="2">
    <citation type="submission" date="2016-11" db="EMBL/GenBank/DDBJ databases">
        <authorList>
            <person name="Jaros S."/>
            <person name="Januszkiewicz K."/>
            <person name="Wedrychowicz H."/>
        </authorList>
    </citation>
    <scope>NUCLEOTIDE SEQUENCE [LARGE SCALE GENOMIC DNA]</scope>
    <source>
        <strain evidence="4">DSM 4029</strain>
    </source>
</reference>
<dbReference type="SUPFAM" id="SSF51735">
    <property type="entry name" value="NAD(P)-binding Rossmann-fold domains"/>
    <property type="match status" value="1"/>
</dbReference>
<sequence length="332" mass="36523">MKTLYIVTGAYGHLGNVVVRLLAKRGEWVRGLALPGDPAVSLPDGVEVIRGDVCCPASLHPLFETEEPCRRVVIHAAGIVSIASKYQQKVWDVNVGGTANLLAFCRQYGVEKMVYVSSVHAIPERPEGQVVVETDHFDPDLVEGLYAKTKAEATALVLEAAKDGLPAVVVQPSGIVGPWDFGHGHLNALVADCARGKLLAGVEGGYDFVDVRDVAAGVVAAADRGRVGECYILANRYFTVQEFLERCHLATGCKPIRHTLPLWFARATAPLSEIYYKIRKAPPLYTRYSLYTLETNAVFSWQKAADELGYRPRPMEETLRDTVHFMRVQGRF</sequence>
<feature type="domain" description="NAD-dependent epimerase/dehydratase" evidence="1">
    <location>
        <begin position="6"/>
        <end position="231"/>
    </location>
</feature>
<dbReference type="GO" id="GO:0004029">
    <property type="term" value="F:aldehyde dehydrogenase (NAD+) activity"/>
    <property type="evidence" value="ECO:0007669"/>
    <property type="project" value="TreeGrafter"/>
</dbReference>
<dbReference type="PANTHER" id="PTHR48079">
    <property type="entry name" value="PROTEIN YEEZ"/>
    <property type="match status" value="1"/>
</dbReference>
<dbReference type="GO" id="GO:0005737">
    <property type="term" value="C:cytoplasm"/>
    <property type="evidence" value="ECO:0007669"/>
    <property type="project" value="TreeGrafter"/>
</dbReference>
<dbReference type="PANTHER" id="PTHR48079:SF6">
    <property type="entry name" value="NAD(P)-BINDING DOMAIN-CONTAINING PROTEIN-RELATED"/>
    <property type="match status" value="1"/>
</dbReference>
<dbReference type="EMBL" id="WWVX01000009">
    <property type="protein sequence ID" value="MZL70650.1"/>
    <property type="molecule type" value="Genomic_DNA"/>
</dbReference>
<keyword evidence="5" id="KW-1185">Reference proteome</keyword>
<evidence type="ECO:0000313" key="4">
    <source>
        <dbReference type="Proteomes" id="UP000184089"/>
    </source>
</evidence>
<evidence type="ECO:0000259" key="1">
    <source>
        <dbReference type="Pfam" id="PF01370"/>
    </source>
</evidence>
<dbReference type="Proteomes" id="UP000184089">
    <property type="component" value="Unassembled WGS sequence"/>
</dbReference>
<gene>
    <name evidence="2" type="ORF">GT747_12910</name>
    <name evidence="3" type="ORF">SAMN05444424_1274</name>
</gene>
<accession>A0AAQ1MCW8</accession>
<reference evidence="3" key="1">
    <citation type="submission" date="2016-11" db="EMBL/GenBank/DDBJ databases">
        <authorList>
            <person name="Varghese N."/>
            <person name="Submissions S."/>
        </authorList>
    </citation>
    <scope>NUCLEOTIDE SEQUENCE</scope>
    <source>
        <strain evidence="3">DSM 4029</strain>
    </source>
</reference>
<dbReference type="AlphaFoldDB" id="A0AAQ1MCW8"/>
<protein>
    <submittedName>
        <fullName evidence="3">Dihydroflavonol-4-reductase</fullName>
    </submittedName>
    <submittedName>
        <fullName evidence="2">NAD-dependent epimerase/dehydratase family protein</fullName>
    </submittedName>
</protein>
<dbReference type="RefSeq" id="WP_044992961.1">
    <property type="nucleotide sequence ID" value="NZ_FQVY01000002.1"/>
</dbReference>
<dbReference type="InterPro" id="IPR036291">
    <property type="entry name" value="NAD(P)-bd_dom_sf"/>
</dbReference>
<dbReference type="Pfam" id="PF01370">
    <property type="entry name" value="Epimerase"/>
    <property type="match status" value="1"/>
</dbReference>
<dbReference type="EMBL" id="FQVY01000002">
    <property type="protein sequence ID" value="SHG04819.1"/>
    <property type="molecule type" value="Genomic_DNA"/>
</dbReference>
<name>A0AAQ1MCW8_9FIRM</name>
<evidence type="ECO:0000313" key="3">
    <source>
        <dbReference type="EMBL" id="SHG04819.1"/>
    </source>
</evidence>
<evidence type="ECO:0000313" key="5">
    <source>
        <dbReference type="Proteomes" id="UP000474718"/>
    </source>
</evidence>
<dbReference type="InterPro" id="IPR051783">
    <property type="entry name" value="NAD(P)-dependent_oxidoreduct"/>
</dbReference>
<comment type="caution">
    <text evidence="3">The sequence shown here is derived from an EMBL/GenBank/DDBJ whole genome shotgun (WGS) entry which is preliminary data.</text>
</comment>